<dbReference type="InterPro" id="IPR021027">
    <property type="entry name" value="Transposase_put_HTH"/>
</dbReference>
<protein>
    <submittedName>
        <fullName evidence="2">Helix-turn-helix domain-containing protein</fullName>
    </submittedName>
</protein>
<dbReference type="Proteomes" id="UP001595767">
    <property type="component" value="Unassembled WGS sequence"/>
</dbReference>
<keyword evidence="3" id="KW-1185">Reference proteome</keyword>
<evidence type="ECO:0000313" key="3">
    <source>
        <dbReference type="Proteomes" id="UP001595767"/>
    </source>
</evidence>
<proteinExistence type="predicted"/>
<sequence length="47" mass="5410">MRLRYSFRIYPTPRQQVPLAQAFGCARRLAEKAHRYGRTFGKVAALG</sequence>
<evidence type="ECO:0000259" key="1">
    <source>
        <dbReference type="Pfam" id="PF12323"/>
    </source>
</evidence>
<organism evidence="2 3">
    <name type="scientific">Nocardia rhizosphaerae</name>
    <dbReference type="NCBI Taxonomy" id="1691571"/>
    <lineage>
        <taxon>Bacteria</taxon>
        <taxon>Bacillati</taxon>
        <taxon>Actinomycetota</taxon>
        <taxon>Actinomycetes</taxon>
        <taxon>Mycobacteriales</taxon>
        <taxon>Nocardiaceae</taxon>
        <taxon>Nocardia</taxon>
    </lineage>
</organism>
<dbReference type="RefSeq" id="WP_378544102.1">
    <property type="nucleotide sequence ID" value="NZ_JBHSBA010000002.1"/>
</dbReference>
<name>A0ABV8KYG6_9NOCA</name>
<dbReference type="EMBL" id="JBHSBA010000002">
    <property type="protein sequence ID" value="MFC4123562.1"/>
    <property type="molecule type" value="Genomic_DNA"/>
</dbReference>
<feature type="domain" description="Transposase putative helix-turn-helix" evidence="1">
    <location>
        <begin position="1"/>
        <end position="27"/>
    </location>
</feature>
<dbReference type="Pfam" id="PF12323">
    <property type="entry name" value="HTH_OrfB_IS605"/>
    <property type="match status" value="1"/>
</dbReference>
<accession>A0ABV8KYG6</accession>
<evidence type="ECO:0000313" key="2">
    <source>
        <dbReference type="EMBL" id="MFC4123562.1"/>
    </source>
</evidence>
<comment type="caution">
    <text evidence="2">The sequence shown here is derived from an EMBL/GenBank/DDBJ whole genome shotgun (WGS) entry which is preliminary data.</text>
</comment>
<reference evidence="3" key="1">
    <citation type="journal article" date="2019" name="Int. J. Syst. Evol. Microbiol.">
        <title>The Global Catalogue of Microorganisms (GCM) 10K type strain sequencing project: providing services to taxonomists for standard genome sequencing and annotation.</title>
        <authorList>
            <consortium name="The Broad Institute Genomics Platform"/>
            <consortium name="The Broad Institute Genome Sequencing Center for Infectious Disease"/>
            <person name="Wu L."/>
            <person name="Ma J."/>
        </authorList>
    </citation>
    <scope>NUCLEOTIDE SEQUENCE [LARGE SCALE GENOMIC DNA]</scope>
    <source>
        <strain evidence="3">CGMCC 4.7204</strain>
    </source>
</reference>
<gene>
    <name evidence="2" type="ORF">ACFOW8_01320</name>
</gene>